<protein>
    <submittedName>
        <fullName evidence="9">Cation:proton antiporter</fullName>
    </submittedName>
</protein>
<reference evidence="9 10" key="1">
    <citation type="submission" date="2016-01" db="EMBL/GenBank/DDBJ databases">
        <title>Investigation of taxonomic status of Bacillus aminovorans.</title>
        <authorList>
            <person name="Verma A."/>
            <person name="Pal Y."/>
            <person name="Krishnamurthi S."/>
        </authorList>
    </citation>
    <scope>NUCLEOTIDE SEQUENCE [LARGE SCALE GENOMIC DNA]</scope>
    <source>
        <strain evidence="9 10">DSM 4337</strain>
    </source>
</reference>
<keyword evidence="7 8" id="KW-0472">Membrane</keyword>
<feature type="transmembrane region" description="Helical" evidence="8">
    <location>
        <begin position="59"/>
        <end position="83"/>
    </location>
</feature>
<dbReference type="PIRSF" id="PIRSF019239">
    <property type="entry name" value="MrpE"/>
    <property type="match status" value="1"/>
</dbReference>
<dbReference type="InterPro" id="IPR002758">
    <property type="entry name" value="Cation_antiport_E"/>
</dbReference>
<dbReference type="PANTHER" id="PTHR34584">
    <property type="entry name" value="NA(+)/H(+) ANTIPORTER SUBUNIT E1"/>
    <property type="match status" value="1"/>
</dbReference>
<name>A0A177KNI9_9BACI</name>
<evidence type="ECO:0000256" key="1">
    <source>
        <dbReference type="ARBA" id="ARBA00004651"/>
    </source>
</evidence>
<evidence type="ECO:0000256" key="6">
    <source>
        <dbReference type="ARBA" id="ARBA00022989"/>
    </source>
</evidence>
<evidence type="ECO:0000313" key="9">
    <source>
        <dbReference type="EMBL" id="OAH54697.1"/>
    </source>
</evidence>
<dbReference type="Proteomes" id="UP000077271">
    <property type="component" value="Unassembled WGS sequence"/>
</dbReference>
<dbReference type="GO" id="GO:0015297">
    <property type="term" value="F:antiporter activity"/>
    <property type="evidence" value="ECO:0007669"/>
    <property type="project" value="UniProtKB-KW"/>
</dbReference>
<comment type="subcellular location">
    <subcellularLocation>
        <location evidence="1">Cell membrane</location>
        <topology evidence="1">Multi-pass membrane protein</topology>
    </subcellularLocation>
</comment>
<keyword evidence="6 8" id="KW-1133">Transmembrane helix</keyword>
<evidence type="ECO:0000256" key="2">
    <source>
        <dbReference type="ARBA" id="ARBA00006228"/>
    </source>
</evidence>
<dbReference type="NCBIfam" id="NF006517">
    <property type="entry name" value="PRK08965.1-1"/>
    <property type="match status" value="1"/>
</dbReference>
<dbReference type="GO" id="GO:0005886">
    <property type="term" value="C:plasma membrane"/>
    <property type="evidence" value="ECO:0007669"/>
    <property type="project" value="UniProtKB-SubCell"/>
</dbReference>
<dbReference type="RefSeq" id="WP_018394510.1">
    <property type="nucleotide sequence ID" value="NZ_LQWZ01000033.1"/>
</dbReference>
<dbReference type="OrthoDB" id="9800498at2"/>
<evidence type="ECO:0000256" key="4">
    <source>
        <dbReference type="ARBA" id="ARBA00022475"/>
    </source>
</evidence>
<dbReference type="GO" id="GO:0008324">
    <property type="term" value="F:monoatomic cation transmembrane transporter activity"/>
    <property type="evidence" value="ECO:0007669"/>
    <property type="project" value="InterPro"/>
</dbReference>
<keyword evidence="3" id="KW-0050">Antiport</keyword>
<gene>
    <name evidence="9" type="ORF">AWH48_08940</name>
</gene>
<keyword evidence="4" id="KW-1003">Cell membrane</keyword>
<evidence type="ECO:0000313" key="10">
    <source>
        <dbReference type="Proteomes" id="UP000077271"/>
    </source>
</evidence>
<sequence>MYLQFLLNLLIAVLWVFLKDEDTLRVPTLLSGFLVGIFVIFIMHRFFGTPFYLKRVFSMIKLLFIFNYELLSSSLLIMKQILIPSTTFEPGVLLYKTKLQSDWEVTALALLIILTPGSVVLRISPEGNVLTIHAMDVKESKPVLLKSIRMFEKAILEVTRP</sequence>
<comment type="similarity">
    <text evidence="2">Belongs to the CPA3 antiporters (TC 2.A.63) subunit E family.</text>
</comment>
<comment type="caution">
    <text evidence="9">The sequence shown here is derived from an EMBL/GenBank/DDBJ whole genome shotgun (WGS) entry which is preliminary data.</text>
</comment>
<evidence type="ECO:0000256" key="7">
    <source>
        <dbReference type="ARBA" id="ARBA00023136"/>
    </source>
</evidence>
<dbReference type="EMBL" id="LQWZ01000033">
    <property type="protein sequence ID" value="OAH54697.1"/>
    <property type="molecule type" value="Genomic_DNA"/>
</dbReference>
<evidence type="ECO:0000256" key="8">
    <source>
        <dbReference type="SAM" id="Phobius"/>
    </source>
</evidence>
<keyword evidence="3" id="KW-0813">Transport</keyword>
<accession>A0A177KNI9</accession>
<keyword evidence="5 8" id="KW-0812">Transmembrane</keyword>
<dbReference type="AlphaFoldDB" id="A0A177KNI9"/>
<feature type="transmembrane region" description="Helical" evidence="8">
    <location>
        <begin position="103"/>
        <end position="123"/>
    </location>
</feature>
<organism evidence="9 10">
    <name type="scientific">Domibacillus aminovorans</name>
    <dbReference type="NCBI Taxonomy" id="29332"/>
    <lineage>
        <taxon>Bacteria</taxon>
        <taxon>Bacillati</taxon>
        <taxon>Bacillota</taxon>
        <taxon>Bacilli</taxon>
        <taxon>Bacillales</taxon>
        <taxon>Bacillaceae</taxon>
        <taxon>Domibacillus</taxon>
    </lineage>
</organism>
<proteinExistence type="inferred from homology"/>
<feature type="transmembrane region" description="Helical" evidence="8">
    <location>
        <begin position="28"/>
        <end position="47"/>
    </location>
</feature>
<evidence type="ECO:0000256" key="3">
    <source>
        <dbReference type="ARBA" id="ARBA00022449"/>
    </source>
</evidence>
<dbReference type="PANTHER" id="PTHR34584:SF1">
    <property type="entry name" value="NA(+)_H(+) ANTIPORTER SUBUNIT E1"/>
    <property type="match status" value="1"/>
</dbReference>
<evidence type="ECO:0000256" key="5">
    <source>
        <dbReference type="ARBA" id="ARBA00022692"/>
    </source>
</evidence>
<dbReference type="Pfam" id="PF01899">
    <property type="entry name" value="MNHE"/>
    <property type="match status" value="1"/>
</dbReference>